<dbReference type="InterPro" id="IPR007110">
    <property type="entry name" value="Ig-like_dom"/>
</dbReference>
<feature type="domain" description="Ig-like" evidence="2">
    <location>
        <begin position="235"/>
        <end position="309"/>
    </location>
</feature>
<keyword evidence="4" id="KW-1185">Reference proteome</keyword>
<dbReference type="PROSITE" id="PS50835">
    <property type="entry name" value="IG_LIKE"/>
    <property type="match status" value="2"/>
</dbReference>
<organism evidence="3 4">
    <name type="scientific">Erpetoichthys calabaricus</name>
    <name type="common">Rope fish</name>
    <name type="synonym">Calamoichthys calabaricus</name>
    <dbReference type="NCBI Taxonomy" id="27687"/>
    <lineage>
        <taxon>Eukaryota</taxon>
        <taxon>Metazoa</taxon>
        <taxon>Chordata</taxon>
        <taxon>Craniata</taxon>
        <taxon>Vertebrata</taxon>
        <taxon>Euteleostomi</taxon>
        <taxon>Actinopterygii</taxon>
        <taxon>Polypteriformes</taxon>
        <taxon>Polypteridae</taxon>
        <taxon>Erpetoichthys</taxon>
    </lineage>
</organism>
<dbReference type="GeneTree" id="ENSGT01150000286924"/>
<dbReference type="InterPro" id="IPR003598">
    <property type="entry name" value="Ig_sub2"/>
</dbReference>
<accession>A0A8C4TBC7</accession>
<reference evidence="3" key="1">
    <citation type="submission" date="2021-06" db="EMBL/GenBank/DDBJ databases">
        <authorList>
            <consortium name="Wellcome Sanger Institute Data Sharing"/>
        </authorList>
    </citation>
    <scope>NUCLEOTIDE SEQUENCE [LARGE SCALE GENOMIC DNA]</scope>
</reference>
<dbReference type="InterPro" id="IPR013783">
    <property type="entry name" value="Ig-like_fold"/>
</dbReference>
<feature type="signal peptide" evidence="1">
    <location>
        <begin position="1"/>
        <end position="22"/>
    </location>
</feature>
<dbReference type="PANTHER" id="PTHR46484">
    <property type="entry name" value="SI:CH211-171H4.5-RELATED"/>
    <property type="match status" value="1"/>
</dbReference>
<dbReference type="Pfam" id="PF13927">
    <property type="entry name" value="Ig_3"/>
    <property type="match status" value="1"/>
</dbReference>
<protein>
    <recommendedName>
        <fullName evidence="2">Ig-like domain-containing protein</fullName>
    </recommendedName>
</protein>
<proteinExistence type="predicted"/>
<dbReference type="Gene3D" id="2.60.40.10">
    <property type="entry name" value="Immunoglobulins"/>
    <property type="match status" value="3"/>
</dbReference>
<dbReference type="InterPro" id="IPR003599">
    <property type="entry name" value="Ig_sub"/>
</dbReference>
<evidence type="ECO:0000256" key="1">
    <source>
        <dbReference type="SAM" id="SignalP"/>
    </source>
</evidence>
<dbReference type="PANTHER" id="PTHR46484:SF8">
    <property type="entry name" value="B-CELL RECEPTOR CD22-LIKE-RELATED"/>
    <property type="match status" value="1"/>
</dbReference>
<evidence type="ECO:0000313" key="3">
    <source>
        <dbReference type="Ensembl" id="ENSECRP00000028862.1"/>
    </source>
</evidence>
<dbReference type="SUPFAM" id="SSF48726">
    <property type="entry name" value="Immunoglobulin"/>
    <property type="match status" value="2"/>
</dbReference>
<dbReference type="InterPro" id="IPR036179">
    <property type="entry name" value="Ig-like_dom_sf"/>
</dbReference>
<dbReference type="SMART" id="SM00409">
    <property type="entry name" value="IG"/>
    <property type="match status" value="3"/>
</dbReference>
<feature type="chain" id="PRO_5034178832" description="Ig-like domain-containing protein" evidence="1">
    <location>
        <begin position="23"/>
        <end position="309"/>
    </location>
</feature>
<keyword evidence="1" id="KW-0732">Signal</keyword>
<dbReference type="AlphaFoldDB" id="A0A8C4TBC7"/>
<reference evidence="3" key="2">
    <citation type="submission" date="2025-08" db="UniProtKB">
        <authorList>
            <consortium name="Ensembl"/>
        </authorList>
    </citation>
    <scope>IDENTIFICATION</scope>
</reference>
<dbReference type="Ensembl" id="ENSECRT00000029474.1">
    <property type="protein sequence ID" value="ENSECRP00000028862.1"/>
    <property type="gene ID" value="ENSECRG00000019550.1"/>
</dbReference>
<sequence length="309" mass="33252">MSSKTTIGILTFFLFLIKFSRSDDCTLPAQMTTLSGSCLLIPCTFGPSKPSSGAVGVWNIGFTSQTQVSKGNTSLDGWANVNVSLIGDVTQGNCTTLLENLSTSNTQAYYFRIESDSFKYSYPEGVQINVLDSPNAPLLSSTSPVKENLNISLNCSSPLSCPSQPPILTWSDTLNGTVLQTTTSNNGSQSLSSLLTFRASYRLHMKNITCTVWYSVGTGNRSASESVLLQVWYAPKNTGIIANTSTNILEGSPVNLQCTSNANPVSTYTWFKVNGSSVLLTSFGQNLTINTVSSSDSNMYLCRAQNEYG</sequence>
<dbReference type="Proteomes" id="UP000694620">
    <property type="component" value="Chromosome 17"/>
</dbReference>
<reference evidence="3" key="3">
    <citation type="submission" date="2025-09" db="UniProtKB">
        <authorList>
            <consortium name="Ensembl"/>
        </authorList>
    </citation>
    <scope>IDENTIFICATION</scope>
</reference>
<name>A0A8C4TBC7_ERPCA</name>
<dbReference type="SMART" id="SM00408">
    <property type="entry name" value="IGc2"/>
    <property type="match status" value="1"/>
</dbReference>
<evidence type="ECO:0000313" key="4">
    <source>
        <dbReference type="Proteomes" id="UP000694620"/>
    </source>
</evidence>
<evidence type="ECO:0000259" key="2">
    <source>
        <dbReference type="PROSITE" id="PS50835"/>
    </source>
</evidence>
<dbReference type="CDD" id="cd00096">
    <property type="entry name" value="Ig"/>
    <property type="match status" value="1"/>
</dbReference>
<feature type="domain" description="Ig-like" evidence="2">
    <location>
        <begin position="134"/>
        <end position="228"/>
    </location>
</feature>